<accession>A0ACC7NXT2</accession>
<keyword evidence="2" id="KW-1185">Reference proteome</keyword>
<sequence>MRLYIIRHADPDYPNNTITPAGHLEAQALAKRMATHGLDRIYASPMGRAQDTMRYTAEALGMTHEVEEWTQELSLKLEETPYGRLSHWDLPGEVIRSGERMPTSENWHEISYYHGTPSRETFEKLQAFSDEFLKRQGFERVGGRYRILKKTQDRVAVFCHGGFGLTWLAHLLEIPLSLVWAGFWMPPSSVTTILFDERSQDWATPRCIGFGDVSHLYEAGLPVRPRGIIANFD</sequence>
<name>A0ACC7NXT2_9BACL</name>
<organism evidence="1 2">
    <name type="scientific">Paenibacillus mesotrionivorans</name>
    <dbReference type="NCBI Taxonomy" id="3160968"/>
    <lineage>
        <taxon>Bacteria</taxon>
        <taxon>Bacillati</taxon>
        <taxon>Bacillota</taxon>
        <taxon>Bacilli</taxon>
        <taxon>Bacillales</taxon>
        <taxon>Paenibacillaceae</taxon>
        <taxon>Paenibacillus</taxon>
    </lineage>
</organism>
<comment type="caution">
    <text evidence="1">The sequence shown here is derived from an EMBL/GenBank/DDBJ whole genome shotgun (WGS) entry which is preliminary data.</text>
</comment>
<reference evidence="1" key="1">
    <citation type="submission" date="2024-12" db="EMBL/GenBank/DDBJ databases">
        <authorList>
            <person name="Wu N."/>
        </authorList>
    </citation>
    <scope>NUCLEOTIDE SEQUENCE</scope>
    <source>
        <strain evidence="1">P15</strain>
    </source>
</reference>
<protein>
    <submittedName>
        <fullName evidence="1">Histidine phosphatase family protein</fullName>
    </submittedName>
</protein>
<evidence type="ECO:0000313" key="1">
    <source>
        <dbReference type="EMBL" id="MFM9326877.1"/>
    </source>
</evidence>
<proteinExistence type="predicted"/>
<dbReference type="Proteomes" id="UP001631969">
    <property type="component" value="Unassembled WGS sequence"/>
</dbReference>
<dbReference type="EMBL" id="JBJURJ010000001">
    <property type="protein sequence ID" value="MFM9326877.1"/>
    <property type="molecule type" value="Genomic_DNA"/>
</dbReference>
<evidence type="ECO:0000313" key="2">
    <source>
        <dbReference type="Proteomes" id="UP001631969"/>
    </source>
</evidence>
<gene>
    <name evidence="1" type="ORF">ACI1P1_01060</name>
</gene>